<feature type="signal peptide" evidence="1">
    <location>
        <begin position="1"/>
        <end position="20"/>
    </location>
</feature>
<comment type="caution">
    <text evidence="2">The sequence shown here is derived from an EMBL/GenBank/DDBJ whole genome shotgun (WGS) entry which is preliminary data.</text>
</comment>
<dbReference type="EMBL" id="JAZDWU010000002">
    <property type="protein sequence ID" value="KAL0010933.1"/>
    <property type="molecule type" value="Genomic_DNA"/>
</dbReference>
<gene>
    <name evidence="2" type="ORF">SO802_006041</name>
</gene>
<dbReference type="PANTHER" id="PTHR33054:SF9">
    <property type="entry name" value="CCHC-TYPE DOMAIN-CONTAINING PROTEIN"/>
    <property type="match status" value="1"/>
</dbReference>
<name>A0AAW2DMR1_9ROSI</name>
<dbReference type="AlphaFoldDB" id="A0AAW2DMR1"/>
<organism evidence="2 3">
    <name type="scientific">Lithocarpus litseifolius</name>
    <dbReference type="NCBI Taxonomy" id="425828"/>
    <lineage>
        <taxon>Eukaryota</taxon>
        <taxon>Viridiplantae</taxon>
        <taxon>Streptophyta</taxon>
        <taxon>Embryophyta</taxon>
        <taxon>Tracheophyta</taxon>
        <taxon>Spermatophyta</taxon>
        <taxon>Magnoliopsida</taxon>
        <taxon>eudicotyledons</taxon>
        <taxon>Gunneridae</taxon>
        <taxon>Pentapetalae</taxon>
        <taxon>rosids</taxon>
        <taxon>fabids</taxon>
        <taxon>Fagales</taxon>
        <taxon>Fagaceae</taxon>
        <taxon>Lithocarpus</taxon>
    </lineage>
</organism>
<sequence length="138" mass="15845">MTLTTLKLLNSFLPVLLVLFADDSRESIKRAVKLNDEGLPIFDEKRNSGIPDGVNTLIHTILKHFVGTLTNVSSRVSDYLNNLRCPTMSDYRVMLRKDCKKPYWKEKFIDGLPPLFAHKVKQELIGKNDSVDYENLTY</sequence>
<feature type="non-terminal residue" evidence="2">
    <location>
        <position position="138"/>
    </location>
</feature>
<dbReference type="Proteomes" id="UP001459277">
    <property type="component" value="Unassembled WGS sequence"/>
</dbReference>
<keyword evidence="1" id="KW-0732">Signal</keyword>
<feature type="chain" id="PRO_5043632262" evidence="1">
    <location>
        <begin position="21"/>
        <end position="138"/>
    </location>
</feature>
<evidence type="ECO:0000256" key="1">
    <source>
        <dbReference type="SAM" id="SignalP"/>
    </source>
</evidence>
<dbReference type="PANTHER" id="PTHR33054">
    <property type="entry name" value="CCHC-TYPE DOMAIN-CONTAINING PROTEIN"/>
    <property type="match status" value="1"/>
</dbReference>
<evidence type="ECO:0000313" key="2">
    <source>
        <dbReference type="EMBL" id="KAL0010933.1"/>
    </source>
</evidence>
<proteinExistence type="predicted"/>
<reference evidence="2 3" key="1">
    <citation type="submission" date="2024-01" db="EMBL/GenBank/DDBJ databases">
        <title>A telomere-to-telomere, gap-free genome of sweet tea (Lithocarpus litseifolius).</title>
        <authorList>
            <person name="Zhou J."/>
        </authorList>
    </citation>
    <scope>NUCLEOTIDE SEQUENCE [LARGE SCALE GENOMIC DNA]</scope>
    <source>
        <strain evidence="2">Zhou-2022a</strain>
        <tissue evidence="2">Leaf</tissue>
    </source>
</reference>
<protein>
    <submittedName>
        <fullName evidence="2">Uncharacterized protein</fullName>
    </submittedName>
</protein>
<keyword evidence="3" id="KW-1185">Reference proteome</keyword>
<evidence type="ECO:0000313" key="3">
    <source>
        <dbReference type="Proteomes" id="UP001459277"/>
    </source>
</evidence>
<accession>A0AAW2DMR1</accession>